<comment type="caution">
    <text evidence="1">The sequence shown here is derived from an EMBL/GenBank/DDBJ whole genome shotgun (WGS) entry which is preliminary data.</text>
</comment>
<evidence type="ECO:0000313" key="1">
    <source>
        <dbReference type="EMBL" id="GBP80189.1"/>
    </source>
</evidence>
<gene>
    <name evidence="1" type="ORF">EVAR_97383_1</name>
</gene>
<protein>
    <submittedName>
        <fullName evidence="1">Uncharacterized protein</fullName>
    </submittedName>
</protein>
<reference evidence="1 2" key="1">
    <citation type="journal article" date="2019" name="Commun. Biol.">
        <title>The bagworm genome reveals a unique fibroin gene that provides high tensile strength.</title>
        <authorList>
            <person name="Kono N."/>
            <person name="Nakamura H."/>
            <person name="Ohtoshi R."/>
            <person name="Tomita M."/>
            <person name="Numata K."/>
            <person name="Arakawa K."/>
        </authorList>
    </citation>
    <scope>NUCLEOTIDE SEQUENCE [LARGE SCALE GENOMIC DNA]</scope>
</reference>
<evidence type="ECO:0000313" key="2">
    <source>
        <dbReference type="Proteomes" id="UP000299102"/>
    </source>
</evidence>
<name>A0A4C1YZZ7_EUMVA</name>
<keyword evidence="2" id="KW-1185">Reference proteome</keyword>
<sequence length="102" mass="11498">MVTTFSTDEDEKSETVASRDITTGSAIAGTTVRRQECFYSYGIRLALHTKSRLRPLCRRECLEQHQHWPKALGHINMQVSTPKGVVRTRVPRPAAGAWNISM</sequence>
<organism evidence="1 2">
    <name type="scientific">Eumeta variegata</name>
    <name type="common">Bagworm moth</name>
    <name type="synonym">Eumeta japonica</name>
    <dbReference type="NCBI Taxonomy" id="151549"/>
    <lineage>
        <taxon>Eukaryota</taxon>
        <taxon>Metazoa</taxon>
        <taxon>Ecdysozoa</taxon>
        <taxon>Arthropoda</taxon>
        <taxon>Hexapoda</taxon>
        <taxon>Insecta</taxon>
        <taxon>Pterygota</taxon>
        <taxon>Neoptera</taxon>
        <taxon>Endopterygota</taxon>
        <taxon>Lepidoptera</taxon>
        <taxon>Glossata</taxon>
        <taxon>Ditrysia</taxon>
        <taxon>Tineoidea</taxon>
        <taxon>Psychidae</taxon>
        <taxon>Oiketicinae</taxon>
        <taxon>Eumeta</taxon>
    </lineage>
</organism>
<proteinExistence type="predicted"/>
<dbReference type="Proteomes" id="UP000299102">
    <property type="component" value="Unassembled WGS sequence"/>
</dbReference>
<dbReference type="EMBL" id="BGZK01001449">
    <property type="protein sequence ID" value="GBP80189.1"/>
    <property type="molecule type" value="Genomic_DNA"/>
</dbReference>
<dbReference type="AlphaFoldDB" id="A0A4C1YZZ7"/>
<accession>A0A4C1YZZ7</accession>